<dbReference type="Pfam" id="PF01575">
    <property type="entry name" value="MaoC_dehydratas"/>
    <property type="match status" value="1"/>
</dbReference>
<protein>
    <submittedName>
        <fullName evidence="3">Acyl dehydratase</fullName>
    </submittedName>
</protein>
<comment type="similarity">
    <text evidence="1">Belongs to the enoyl-CoA hydratase/isomerase family.</text>
</comment>
<dbReference type="GO" id="GO:0004312">
    <property type="term" value="F:fatty acid synthase activity"/>
    <property type="evidence" value="ECO:0007669"/>
    <property type="project" value="InterPro"/>
</dbReference>
<evidence type="ECO:0000313" key="3">
    <source>
        <dbReference type="EMBL" id="EME36297.1"/>
    </source>
</evidence>
<gene>
    <name evidence="3" type="ORF">C884_00588</name>
</gene>
<accession>M2WCV5</accession>
<dbReference type="GO" id="GO:0005835">
    <property type="term" value="C:fatty acid synthase complex"/>
    <property type="evidence" value="ECO:0007669"/>
    <property type="project" value="InterPro"/>
</dbReference>
<dbReference type="RefSeq" id="WP_006215011.1">
    <property type="nucleotide sequence ID" value="NZ_ANHZ02000016.1"/>
</dbReference>
<organism evidence="3 4">
    <name type="scientific">Kocuria palustris PEL</name>
    <dbReference type="NCBI Taxonomy" id="1236550"/>
    <lineage>
        <taxon>Bacteria</taxon>
        <taxon>Bacillati</taxon>
        <taxon>Actinomycetota</taxon>
        <taxon>Actinomycetes</taxon>
        <taxon>Micrococcales</taxon>
        <taxon>Micrococcaceae</taxon>
        <taxon>Kocuria</taxon>
    </lineage>
</organism>
<dbReference type="PANTHER" id="PTHR43841:SF3">
    <property type="entry name" value="(3R)-HYDROXYACYL-ACP DEHYDRATASE SUBUNIT HADB"/>
    <property type="match status" value="1"/>
</dbReference>
<dbReference type="AlphaFoldDB" id="M2WCV5"/>
<dbReference type="PANTHER" id="PTHR43841">
    <property type="entry name" value="3-HYDROXYACYL-THIOESTER DEHYDRATASE HTDX-RELATED"/>
    <property type="match status" value="1"/>
</dbReference>
<dbReference type="EMBL" id="ANHZ02000016">
    <property type="protein sequence ID" value="EME36297.1"/>
    <property type="molecule type" value="Genomic_DNA"/>
</dbReference>
<dbReference type="InterPro" id="IPR002539">
    <property type="entry name" value="MaoC-like_dom"/>
</dbReference>
<dbReference type="PRINTS" id="PR01483">
    <property type="entry name" value="FASYNTHASE"/>
</dbReference>
<dbReference type="Gene3D" id="3.10.129.10">
    <property type="entry name" value="Hotdog Thioesterase"/>
    <property type="match status" value="1"/>
</dbReference>
<reference evidence="3 4" key="1">
    <citation type="journal article" date="2014" name="Genome Announc.">
        <title>Draft Genome Sequence of Kocuria palustris PEL.</title>
        <authorList>
            <person name="Sharma G."/>
            <person name="Khatri I."/>
            <person name="Subramanian S."/>
        </authorList>
    </citation>
    <scope>NUCLEOTIDE SEQUENCE [LARGE SCALE GENOMIC DNA]</scope>
    <source>
        <strain evidence="3 4">PEL</strain>
    </source>
</reference>
<evidence type="ECO:0000256" key="1">
    <source>
        <dbReference type="ARBA" id="ARBA00005254"/>
    </source>
</evidence>
<name>M2WCV5_9MICC</name>
<dbReference type="InterPro" id="IPR003965">
    <property type="entry name" value="Fatty_acid_synthase"/>
</dbReference>
<dbReference type="STRING" id="71999.KPaMU14_08880"/>
<dbReference type="SUPFAM" id="SSF54637">
    <property type="entry name" value="Thioesterase/thiol ester dehydrase-isomerase"/>
    <property type="match status" value="2"/>
</dbReference>
<feature type="domain" description="MaoC-like" evidence="2">
    <location>
        <begin position="216"/>
        <end position="284"/>
    </location>
</feature>
<keyword evidence="4" id="KW-1185">Reference proteome</keyword>
<sequence length="348" mass="36894">MHDQQTHLDGADRDVVLLPQLPALGPLYARAAGGSALGAGTRTARGLWAKAAGAIPGLGSGSASSGGTRLELPAVDLLVADVPIDDQAHRGFCEVVGAPIRTRPDGGVEAFSGYLHALSFPAAMALLTREDFPLPLLGLVHLSNSVVHELPLLVGEHVGITVRAQNLRPHRSGAQFDVVAELRTEDTQELAWTGTSTYLARGVRLPEAEKAEQASRPEFEAPLPTARWQLGADTGRRYAAVSGDVNPIHLSGASAKALGMKGAIAHGMYTASRALAMVDAPAPLRWDVEFGAPLLLPGAPSVSVQRDGRGTELRTAEVVVWDARRGRPHAALSVRRLDEHSRRRHVAY</sequence>
<evidence type="ECO:0000259" key="2">
    <source>
        <dbReference type="Pfam" id="PF01575"/>
    </source>
</evidence>
<evidence type="ECO:0000313" key="4">
    <source>
        <dbReference type="Proteomes" id="UP000009877"/>
    </source>
</evidence>
<proteinExistence type="inferred from homology"/>
<comment type="caution">
    <text evidence="3">The sequence shown here is derived from an EMBL/GenBank/DDBJ whole genome shotgun (WGS) entry which is preliminary data.</text>
</comment>
<dbReference type="Proteomes" id="UP000009877">
    <property type="component" value="Unassembled WGS sequence"/>
</dbReference>
<dbReference type="InterPro" id="IPR029069">
    <property type="entry name" value="HotDog_dom_sf"/>
</dbReference>
<dbReference type="GO" id="GO:0006633">
    <property type="term" value="P:fatty acid biosynthetic process"/>
    <property type="evidence" value="ECO:0007669"/>
    <property type="project" value="InterPro"/>
</dbReference>